<dbReference type="InterPro" id="IPR023365">
    <property type="entry name" value="Sortase_dom-sf"/>
</dbReference>
<keyword evidence="2" id="KW-0378">Hydrolase</keyword>
<organism evidence="2 3">
    <name type="scientific">Amygdalobacter indicium</name>
    <dbReference type="NCBI Taxonomy" id="3029272"/>
    <lineage>
        <taxon>Bacteria</taxon>
        <taxon>Bacillati</taxon>
        <taxon>Bacillota</taxon>
        <taxon>Clostridia</taxon>
        <taxon>Eubacteriales</taxon>
        <taxon>Oscillospiraceae</taxon>
        <taxon>Amygdalobacter</taxon>
    </lineage>
</organism>
<keyword evidence="1" id="KW-1133">Transmembrane helix</keyword>
<dbReference type="GO" id="GO:0016787">
    <property type="term" value="F:hydrolase activity"/>
    <property type="evidence" value="ECO:0007669"/>
    <property type="project" value="UniProtKB-KW"/>
</dbReference>
<dbReference type="NCBIfam" id="TIGR03064">
    <property type="entry name" value="sortase_srtB"/>
    <property type="match status" value="1"/>
</dbReference>
<evidence type="ECO:0000313" key="2">
    <source>
        <dbReference type="EMBL" id="WEG35467.1"/>
    </source>
</evidence>
<dbReference type="CDD" id="cd05826">
    <property type="entry name" value="Sortase_B"/>
    <property type="match status" value="1"/>
</dbReference>
<sequence length="348" mass="39639">MKKSALPPLHTATADDCSLKMPLTDSQAAAPVKPRLTEKQKRQIRLIRKASGVLDYFILLISLAALFIGMYAFWDTNQVMSIADSEEYAMYKPDSTSKLSFNELQQLNPDVCAWLEVYGTEIDYPVVQGKDNSEYLNKTVLGTFSTAGSIFLDNRNTRDFSDAKNILYGHYMAERKMFGDLELFQDEKFFQTHKYGLLQREKLPSLGIEFIAFFRTVGTDQMVLSPAKALTNPQELLDYIYAKATYKRELDSRQKPHLLIMDTCDFSITNGRHILVGQLTDQTQVNTFNTGKVKKGNNFSRYLSKVKSKDLLPAVLGIWLLLGAALIISAICRREQQRRKEKKLNEAR</sequence>
<keyword evidence="1" id="KW-0472">Membrane</keyword>
<dbReference type="SUPFAM" id="SSF63817">
    <property type="entry name" value="Sortase"/>
    <property type="match status" value="1"/>
</dbReference>
<dbReference type="Gene3D" id="2.40.260.10">
    <property type="entry name" value="Sortase"/>
    <property type="match status" value="1"/>
</dbReference>
<gene>
    <name evidence="2" type="primary">srtB</name>
    <name evidence="2" type="ORF">PYS61_05945</name>
</gene>
<dbReference type="EMBL" id="CP118868">
    <property type="protein sequence ID" value="WEG35467.1"/>
    <property type="molecule type" value="Genomic_DNA"/>
</dbReference>
<accession>A0ABY8C4F2</accession>
<name>A0ABY8C4F2_9FIRM</name>
<feature type="transmembrane region" description="Helical" evidence="1">
    <location>
        <begin position="311"/>
        <end position="332"/>
    </location>
</feature>
<dbReference type="InterPro" id="IPR009835">
    <property type="entry name" value="SrtB"/>
</dbReference>
<reference evidence="2 3" key="1">
    <citation type="submission" date="2023-02" db="EMBL/GenBank/DDBJ databases">
        <title>Novel Oscillospiraceae bacterial genomes.</title>
        <authorList>
            <person name="Srinivasan S."/>
            <person name="Austin M.N."/>
            <person name="Fiedler T.L."/>
            <person name="Strenk S.M."/>
            <person name="Agnew K.J."/>
            <person name="Nagana Gowda G.A."/>
            <person name="Raftery D."/>
            <person name="Beamer M.A."/>
            <person name="Achilles S.L."/>
            <person name="Wiesenfeld H.C."/>
            <person name="Fredricks D.N."/>
            <person name="Hillier S.L."/>
        </authorList>
    </citation>
    <scope>NUCLEOTIDE SEQUENCE [LARGE SCALE GENOMIC DNA]</scope>
    <source>
        <strain evidence="2 3">CHIC02 1186E3-8</strain>
    </source>
</reference>
<evidence type="ECO:0000256" key="1">
    <source>
        <dbReference type="SAM" id="Phobius"/>
    </source>
</evidence>
<dbReference type="EC" id="3.4.22.71" evidence="2"/>
<dbReference type="RefSeq" id="WP_315567932.1">
    <property type="nucleotide sequence ID" value="NZ_CP118866.1"/>
</dbReference>
<keyword evidence="3" id="KW-1185">Reference proteome</keyword>
<feature type="transmembrane region" description="Helical" evidence="1">
    <location>
        <begin position="53"/>
        <end position="74"/>
    </location>
</feature>
<proteinExistence type="predicted"/>
<keyword evidence="1" id="KW-0812">Transmembrane</keyword>
<protein>
    <submittedName>
        <fullName evidence="2">Class B sortase</fullName>
        <ecNumber evidence="2">3.4.22.71</ecNumber>
    </submittedName>
</protein>
<dbReference type="Proteomes" id="UP001220478">
    <property type="component" value="Chromosome"/>
</dbReference>
<evidence type="ECO:0000313" key="3">
    <source>
        <dbReference type="Proteomes" id="UP001220478"/>
    </source>
</evidence>